<dbReference type="InterPro" id="IPR009057">
    <property type="entry name" value="Homeodomain-like_sf"/>
</dbReference>
<dbReference type="GO" id="GO:0003700">
    <property type="term" value="F:DNA-binding transcription factor activity"/>
    <property type="evidence" value="ECO:0007669"/>
    <property type="project" value="InterPro"/>
</dbReference>
<proteinExistence type="predicted"/>
<dbReference type="AlphaFoldDB" id="A0A4Q7RZY7"/>
<keyword evidence="5" id="KW-1185">Reference proteome</keyword>
<gene>
    <name evidence="4" type="ORF">EV147_2608</name>
</gene>
<evidence type="ECO:0000256" key="2">
    <source>
        <dbReference type="ARBA" id="ARBA00023163"/>
    </source>
</evidence>
<accession>A0A4Q7RZY7</accession>
<dbReference type="Proteomes" id="UP000291078">
    <property type="component" value="Unassembled WGS sequence"/>
</dbReference>
<dbReference type="Pfam" id="PF12833">
    <property type="entry name" value="HTH_18"/>
    <property type="match status" value="1"/>
</dbReference>
<dbReference type="OrthoDB" id="9178898at2"/>
<dbReference type="PROSITE" id="PS01124">
    <property type="entry name" value="HTH_ARAC_FAMILY_2"/>
    <property type="match status" value="1"/>
</dbReference>
<name>A0A4Q7RZY7_9BURK</name>
<evidence type="ECO:0000313" key="5">
    <source>
        <dbReference type="Proteomes" id="UP000291078"/>
    </source>
</evidence>
<keyword evidence="2" id="KW-0804">Transcription</keyword>
<dbReference type="SMART" id="SM00342">
    <property type="entry name" value="HTH_ARAC"/>
    <property type="match status" value="1"/>
</dbReference>
<evidence type="ECO:0000256" key="1">
    <source>
        <dbReference type="ARBA" id="ARBA00023015"/>
    </source>
</evidence>
<dbReference type="Gene3D" id="1.10.10.60">
    <property type="entry name" value="Homeodomain-like"/>
    <property type="match status" value="1"/>
</dbReference>
<dbReference type="RefSeq" id="WP_157994683.1">
    <property type="nucleotide sequence ID" value="NZ_SGXM01000002.1"/>
</dbReference>
<feature type="domain" description="HTH araC/xylS-type" evidence="3">
    <location>
        <begin position="186"/>
        <end position="283"/>
    </location>
</feature>
<evidence type="ECO:0000313" key="4">
    <source>
        <dbReference type="EMBL" id="RZT39413.1"/>
    </source>
</evidence>
<comment type="caution">
    <text evidence="4">The sequence shown here is derived from an EMBL/GenBank/DDBJ whole genome shotgun (WGS) entry which is preliminary data.</text>
</comment>
<dbReference type="EMBL" id="SGXM01000002">
    <property type="protein sequence ID" value="RZT39413.1"/>
    <property type="molecule type" value="Genomic_DNA"/>
</dbReference>
<dbReference type="SUPFAM" id="SSF46689">
    <property type="entry name" value="Homeodomain-like"/>
    <property type="match status" value="2"/>
</dbReference>
<keyword evidence="1" id="KW-0805">Transcription regulation</keyword>
<reference evidence="4 5" key="1">
    <citation type="journal article" date="2015" name="Stand. Genomic Sci.">
        <title>Genomic Encyclopedia of Bacterial and Archaeal Type Strains, Phase III: the genomes of soil and plant-associated and newly described type strains.</title>
        <authorList>
            <person name="Whitman W.B."/>
            <person name="Woyke T."/>
            <person name="Klenk H.P."/>
            <person name="Zhou Y."/>
            <person name="Lilburn T.G."/>
            <person name="Beck B.J."/>
            <person name="De Vos P."/>
            <person name="Vandamme P."/>
            <person name="Eisen J.A."/>
            <person name="Garrity G."/>
            <person name="Hugenholtz P."/>
            <person name="Kyrpides N.C."/>
        </authorList>
    </citation>
    <scope>NUCLEOTIDE SEQUENCE [LARGE SCALE GENOMIC DNA]</scope>
    <source>
        <strain evidence="4 5">ASC-9842</strain>
    </source>
</reference>
<organism evidence="4 5">
    <name type="scientific">Cupriavidus agavae</name>
    <dbReference type="NCBI Taxonomy" id="1001822"/>
    <lineage>
        <taxon>Bacteria</taxon>
        <taxon>Pseudomonadati</taxon>
        <taxon>Pseudomonadota</taxon>
        <taxon>Betaproteobacteria</taxon>
        <taxon>Burkholderiales</taxon>
        <taxon>Burkholderiaceae</taxon>
        <taxon>Cupriavidus</taxon>
    </lineage>
</organism>
<dbReference type="InterPro" id="IPR018060">
    <property type="entry name" value="HTH_AraC"/>
</dbReference>
<dbReference type="InterPro" id="IPR053142">
    <property type="entry name" value="PchR_regulatory_protein"/>
</dbReference>
<sequence length="295" mass="32135">MFATPWTRQFSTDLTMSAGSIQHRQAMEVTSPVFQGLQVIVTLSGRLTGRIDGSAPFEIAEPGAYVVLAAGQHEGRDRFEADSLSQYVKVAIDPDSAERNGFPLDRLAASHARRVHAGDVIVLHQPLTPALKAIATQALACPLQGAMRDVYLAGKGLELAAIATDALLHHDAPQGRLSEADLKRIWTARDMAVAHYQQPLTLHALAREAGTNVNKLAAGFRQVFGLSVFAYIQEHRLQEAYRMLATRAYSVSEVATFVGYAIPHFSTLFRKRYGFAPSQFAGCGGCDDRGDRGDR</sequence>
<dbReference type="GO" id="GO:0043565">
    <property type="term" value="F:sequence-specific DNA binding"/>
    <property type="evidence" value="ECO:0007669"/>
    <property type="project" value="InterPro"/>
</dbReference>
<evidence type="ECO:0000259" key="3">
    <source>
        <dbReference type="PROSITE" id="PS01124"/>
    </source>
</evidence>
<protein>
    <submittedName>
        <fullName evidence="4">AraC family transcriptional regulator</fullName>
    </submittedName>
</protein>
<dbReference type="PANTHER" id="PTHR47893:SF1">
    <property type="entry name" value="REGULATORY PROTEIN PCHR"/>
    <property type="match status" value="1"/>
</dbReference>
<dbReference type="PANTHER" id="PTHR47893">
    <property type="entry name" value="REGULATORY PROTEIN PCHR"/>
    <property type="match status" value="1"/>
</dbReference>